<evidence type="ECO:0000256" key="4">
    <source>
        <dbReference type="ARBA" id="ARBA00023242"/>
    </source>
</evidence>
<dbReference type="PANTHER" id="PTHR13408:SF0">
    <property type="entry name" value="DNA-DIRECTED RNA POLYMERASE III SUBUNIT RPC4"/>
    <property type="match status" value="1"/>
</dbReference>
<keyword evidence="2" id="KW-0240">DNA-directed RNA polymerase</keyword>
<evidence type="ECO:0000256" key="1">
    <source>
        <dbReference type="ARBA" id="ARBA00004123"/>
    </source>
</evidence>
<feature type="region of interest" description="Disordered" evidence="5">
    <location>
        <begin position="253"/>
        <end position="272"/>
    </location>
</feature>
<sequence>MEGNGDNRQQLPPVKKEPLRLRSFSSMQQHEQQQLAAAALRLPRGPGQFLPSLQPRVPRLNQPSASPSLPSSSSNGSSNSSSSSSSSSSGSRSTVKFTPNVAIKQETATGTGASPAAAAAGSSSYSVDALLLRSLHTQQPTLQAFSRSVRPKLPFHAAPLQPQQLKPSFLPPIGRAGENAKKQKSKKASRSIGFSDLAHDESQSHLFLPITIPFKLHPRKQHRQQIDCSQQQQKEQQQQQMDDLQGIDTAASTPNHLRRSESPALHINDEHNNFKENTKYEFGEDTAAALLLKGQSAERGQDEYCDEDTRPEFIHICFPELLPALDVAAMQALQAEAQQEAEKKGTEQQNKSSSSSSRASSSANANRRNCPTPFQGLPSGKIGQILIRRSGRVHLRLLTEATRARNAAAAAEAEAAAAAAPEETAAAREAEAEATPKAEEDICYDVRVGTEASFAQEVGCLLPDTNEFIFLGRCFRKLIVTADVQRAVSSLATRR</sequence>
<dbReference type="GO" id="GO:0003677">
    <property type="term" value="F:DNA binding"/>
    <property type="evidence" value="ECO:0007669"/>
    <property type="project" value="InterPro"/>
</dbReference>
<evidence type="ECO:0000256" key="5">
    <source>
        <dbReference type="SAM" id="MobiDB-lite"/>
    </source>
</evidence>
<evidence type="ECO:0000313" key="7">
    <source>
        <dbReference type="Proteomes" id="UP000030750"/>
    </source>
</evidence>
<name>U6LLQ3_9EIME</name>
<dbReference type="InterPro" id="IPR007811">
    <property type="entry name" value="RPC4"/>
</dbReference>
<feature type="region of interest" description="Disordered" evidence="5">
    <location>
        <begin position="163"/>
        <end position="191"/>
    </location>
</feature>
<feature type="region of interest" description="Disordered" evidence="5">
    <location>
        <begin position="1"/>
        <end position="101"/>
    </location>
</feature>
<evidence type="ECO:0000256" key="2">
    <source>
        <dbReference type="ARBA" id="ARBA00022478"/>
    </source>
</evidence>
<feature type="compositionally biased region" description="Low complexity" evidence="5">
    <location>
        <begin position="347"/>
        <end position="369"/>
    </location>
</feature>
<feature type="compositionally biased region" description="Basic and acidic residues" evidence="5">
    <location>
        <begin position="425"/>
        <end position="434"/>
    </location>
</feature>
<keyword evidence="3" id="KW-0804">Transcription</keyword>
<dbReference type="VEuPathDB" id="ToxoDB:EBH_0026410"/>
<proteinExistence type="predicted"/>
<protein>
    <submittedName>
        <fullName evidence="6">Uncharacterized protein</fullName>
    </submittedName>
</protein>
<dbReference type="GO" id="GO:0042797">
    <property type="term" value="P:tRNA transcription by RNA polymerase III"/>
    <property type="evidence" value="ECO:0007669"/>
    <property type="project" value="TreeGrafter"/>
</dbReference>
<keyword evidence="4" id="KW-0539">Nucleus</keyword>
<feature type="compositionally biased region" description="Low complexity" evidence="5">
    <location>
        <begin position="414"/>
        <end position="424"/>
    </location>
</feature>
<evidence type="ECO:0000256" key="3">
    <source>
        <dbReference type="ARBA" id="ARBA00023163"/>
    </source>
</evidence>
<dbReference type="Pfam" id="PF05132">
    <property type="entry name" value="RNA_pol_Rpc4"/>
    <property type="match status" value="1"/>
</dbReference>
<feature type="compositionally biased region" description="Polar residues" evidence="5">
    <location>
        <begin position="1"/>
        <end position="10"/>
    </location>
</feature>
<dbReference type="AlphaFoldDB" id="U6LLQ3"/>
<reference evidence="6" key="1">
    <citation type="submission" date="2013-10" db="EMBL/GenBank/DDBJ databases">
        <title>Genomic analysis of the causative agents of coccidiosis in chickens.</title>
        <authorList>
            <person name="Reid A.J."/>
            <person name="Blake D."/>
            <person name="Billington K."/>
            <person name="Browne H."/>
            <person name="Dunn M."/>
            <person name="Hung S."/>
            <person name="Kawahara F."/>
            <person name="Miranda-Saavedra D."/>
            <person name="Mourier T."/>
            <person name="Nagra H."/>
            <person name="Otto T.D."/>
            <person name="Rawlings N."/>
            <person name="Sanchez A."/>
            <person name="Sanders M."/>
            <person name="Subramaniam C."/>
            <person name="Tay Y."/>
            <person name="Dear P."/>
            <person name="Doerig C."/>
            <person name="Gruber A."/>
            <person name="Parkinson J."/>
            <person name="Shirley M."/>
            <person name="Wan K.L."/>
            <person name="Berriman M."/>
            <person name="Tomley F."/>
            <person name="Pain A."/>
        </authorList>
    </citation>
    <scope>NUCLEOTIDE SEQUENCE [LARGE SCALE GENOMIC DNA]</scope>
    <source>
        <strain evidence="6">Houghton</strain>
    </source>
</reference>
<feature type="compositionally biased region" description="Low complexity" evidence="5">
    <location>
        <begin position="226"/>
        <end position="243"/>
    </location>
</feature>
<dbReference type="Proteomes" id="UP000030750">
    <property type="component" value="Unassembled WGS sequence"/>
</dbReference>
<reference evidence="6" key="2">
    <citation type="submission" date="2013-10" db="EMBL/GenBank/DDBJ databases">
        <authorList>
            <person name="Aslett M."/>
        </authorList>
    </citation>
    <scope>NUCLEOTIDE SEQUENCE [LARGE SCALE GENOMIC DNA]</scope>
    <source>
        <strain evidence="6">Houghton</strain>
    </source>
</reference>
<evidence type="ECO:0000313" key="6">
    <source>
        <dbReference type="EMBL" id="CDJ49469.1"/>
    </source>
</evidence>
<comment type="subcellular location">
    <subcellularLocation>
        <location evidence="1">Nucleus</location>
    </subcellularLocation>
</comment>
<feature type="region of interest" description="Disordered" evidence="5">
    <location>
        <begin position="414"/>
        <end position="434"/>
    </location>
</feature>
<accession>U6LLQ3</accession>
<dbReference type="GO" id="GO:0005666">
    <property type="term" value="C:RNA polymerase III complex"/>
    <property type="evidence" value="ECO:0007669"/>
    <property type="project" value="InterPro"/>
</dbReference>
<gene>
    <name evidence="6" type="ORF">EBH_0026410</name>
</gene>
<feature type="compositionally biased region" description="Low complexity" evidence="5">
    <location>
        <begin position="28"/>
        <end position="42"/>
    </location>
</feature>
<feature type="compositionally biased region" description="Low complexity" evidence="5">
    <location>
        <begin position="64"/>
        <end position="93"/>
    </location>
</feature>
<dbReference type="OrthoDB" id="5836119at2759"/>
<keyword evidence="7" id="KW-1185">Reference proteome</keyword>
<organism evidence="6 7">
    <name type="scientific">Eimeria brunetti</name>
    <dbReference type="NCBI Taxonomy" id="51314"/>
    <lineage>
        <taxon>Eukaryota</taxon>
        <taxon>Sar</taxon>
        <taxon>Alveolata</taxon>
        <taxon>Apicomplexa</taxon>
        <taxon>Conoidasida</taxon>
        <taxon>Coccidia</taxon>
        <taxon>Eucoccidiorida</taxon>
        <taxon>Eimeriorina</taxon>
        <taxon>Eimeriidae</taxon>
        <taxon>Eimeria</taxon>
    </lineage>
</organism>
<feature type="region of interest" description="Disordered" evidence="5">
    <location>
        <begin position="219"/>
        <end position="243"/>
    </location>
</feature>
<dbReference type="PANTHER" id="PTHR13408">
    <property type="entry name" value="DNA-DIRECTED RNA POLYMERASE III"/>
    <property type="match status" value="1"/>
</dbReference>
<dbReference type="EMBL" id="HG711696">
    <property type="protein sequence ID" value="CDJ49469.1"/>
    <property type="molecule type" value="Genomic_DNA"/>
</dbReference>
<feature type="region of interest" description="Disordered" evidence="5">
    <location>
        <begin position="336"/>
        <end position="377"/>
    </location>
</feature>